<evidence type="ECO:0000313" key="1">
    <source>
        <dbReference type="EMBL" id="TNM27076.1"/>
    </source>
</evidence>
<organism evidence="1 2">
    <name type="scientific">Streptomyces sedi</name>
    <dbReference type="NCBI Taxonomy" id="555059"/>
    <lineage>
        <taxon>Bacteria</taxon>
        <taxon>Bacillati</taxon>
        <taxon>Actinomycetota</taxon>
        <taxon>Actinomycetes</taxon>
        <taxon>Kitasatosporales</taxon>
        <taxon>Streptomycetaceae</taxon>
        <taxon>Streptomyces</taxon>
    </lineage>
</organism>
<dbReference type="EMBL" id="VDGT01000019">
    <property type="protein sequence ID" value="TNM27076.1"/>
    <property type="molecule type" value="Genomic_DNA"/>
</dbReference>
<name>A0A5C4UV51_9ACTN</name>
<proteinExistence type="predicted"/>
<reference evidence="1 2" key="1">
    <citation type="submission" date="2019-06" db="EMBL/GenBank/DDBJ databases">
        <title>Draft genome of Streptomyces sedi sp. JCM16909.</title>
        <authorList>
            <person name="Klykleung N."/>
            <person name="Tanasupawat S."/>
            <person name="Kudo T."/>
            <person name="Yuki M."/>
            <person name="Ohkuma M."/>
        </authorList>
    </citation>
    <scope>NUCLEOTIDE SEQUENCE [LARGE SCALE GENOMIC DNA]</scope>
    <source>
        <strain evidence="1 2">JCM 16909</strain>
    </source>
</reference>
<accession>A0A5C4UV51</accession>
<dbReference type="OrthoDB" id="30633at2"/>
<evidence type="ECO:0000313" key="2">
    <source>
        <dbReference type="Proteomes" id="UP000311713"/>
    </source>
</evidence>
<dbReference type="Proteomes" id="UP000311713">
    <property type="component" value="Unassembled WGS sequence"/>
</dbReference>
<protein>
    <submittedName>
        <fullName evidence="1">Uncharacterized protein</fullName>
    </submittedName>
</protein>
<keyword evidence="2" id="KW-1185">Reference proteome</keyword>
<dbReference type="RefSeq" id="WP_139648112.1">
    <property type="nucleotide sequence ID" value="NZ_BAAAZS010000022.1"/>
</dbReference>
<gene>
    <name evidence="1" type="ORF">FH715_22245</name>
</gene>
<dbReference type="AlphaFoldDB" id="A0A5C4UV51"/>
<sequence>MNVAFRLTTPFNGPAANGDPRVVHQLITAYLGQGGPAGPADVSAFAGMLRSQLAAIAWCLWLALGHRQADRARRAFGMRIVTSAAEEMPQVMRALDRWALLLR</sequence>
<comment type="caution">
    <text evidence="1">The sequence shown here is derived from an EMBL/GenBank/DDBJ whole genome shotgun (WGS) entry which is preliminary data.</text>
</comment>